<comment type="cofactor">
    <cofactor evidence="1">
        <name>Mg(2+)</name>
        <dbReference type="ChEBI" id="CHEBI:18420"/>
    </cofactor>
</comment>
<evidence type="ECO:0000256" key="5">
    <source>
        <dbReference type="ARBA" id="ARBA00022839"/>
    </source>
</evidence>
<protein>
    <submittedName>
        <fullName evidence="7">SFRICE_011353</fullName>
    </submittedName>
</protein>
<dbReference type="GO" id="GO:0006308">
    <property type="term" value="P:DNA catabolic process"/>
    <property type="evidence" value="ECO:0007669"/>
    <property type="project" value="TreeGrafter"/>
</dbReference>
<sequence>MSEQCAKPIATYVFFDLETTGLPEPKRGIIPDIIELSMVAVNRGHFLKANPDELPRAQHRLLLCFKPEKEMSEVSVELSNLTNSLLDQQQPFDKNTCELINGFIKCLPRPVCLVAHNGFEFHFPILKHHMRLNGVEMEIDVNCADDISYKLVDIYDREVQTPHLDCSRSQRQSFQAMKIALKKAEFFADWVDRNHCKFSENPTY</sequence>
<dbReference type="InterPro" id="IPR040393">
    <property type="entry name" value="TREX1/2"/>
</dbReference>
<name>A0A2H1V8D0_SPOFR</name>
<evidence type="ECO:0000313" key="7">
    <source>
        <dbReference type="EMBL" id="SOQ36662.1"/>
    </source>
</evidence>
<dbReference type="Gene3D" id="3.30.420.10">
    <property type="entry name" value="Ribonuclease H-like superfamily/Ribonuclease H"/>
    <property type="match status" value="1"/>
</dbReference>
<dbReference type="AlphaFoldDB" id="A0A2H1V8D0"/>
<dbReference type="InterPro" id="IPR036397">
    <property type="entry name" value="RNaseH_sf"/>
</dbReference>
<dbReference type="GO" id="GO:0005737">
    <property type="term" value="C:cytoplasm"/>
    <property type="evidence" value="ECO:0007669"/>
    <property type="project" value="TreeGrafter"/>
</dbReference>
<organism evidence="7">
    <name type="scientific">Spodoptera frugiperda</name>
    <name type="common">Fall armyworm</name>
    <dbReference type="NCBI Taxonomy" id="7108"/>
    <lineage>
        <taxon>Eukaryota</taxon>
        <taxon>Metazoa</taxon>
        <taxon>Ecdysozoa</taxon>
        <taxon>Arthropoda</taxon>
        <taxon>Hexapoda</taxon>
        <taxon>Insecta</taxon>
        <taxon>Pterygota</taxon>
        <taxon>Neoptera</taxon>
        <taxon>Endopterygota</taxon>
        <taxon>Lepidoptera</taxon>
        <taxon>Glossata</taxon>
        <taxon>Ditrysia</taxon>
        <taxon>Noctuoidea</taxon>
        <taxon>Noctuidae</taxon>
        <taxon>Amphipyrinae</taxon>
        <taxon>Spodoptera</taxon>
    </lineage>
</organism>
<dbReference type="PANTHER" id="PTHR13058:SF19">
    <property type="entry name" value="LD40940P"/>
    <property type="match status" value="1"/>
</dbReference>
<dbReference type="PANTHER" id="PTHR13058">
    <property type="entry name" value="THREE PRIME REPAIR EXONUCLEASE 1, 2"/>
    <property type="match status" value="1"/>
</dbReference>
<dbReference type="EMBL" id="ODYU01001022">
    <property type="protein sequence ID" value="SOQ36662.1"/>
    <property type="molecule type" value="Genomic_DNA"/>
</dbReference>
<gene>
    <name evidence="7" type="ORF">SFRICE_011353</name>
</gene>
<proteinExistence type="predicted"/>
<evidence type="ECO:0000256" key="2">
    <source>
        <dbReference type="ARBA" id="ARBA00022722"/>
    </source>
</evidence>
<evidence type="ECO:0000256" key="3">
    <source>
        <dbReference type="ARBA" id="ARBA00022723"/>
    </source>
</evidence>
<dbReference type="InterPro" id="IPR012337">
    <property type="entry name" value="RNaseH-like_sf"/>
</dbReference>
<dbReference type="GO" id="GO:0046872">
    <property type="term" value="F:metal ion binding"/>
    <property type="evidence" value="ECO:0007669"/>
    <property type="project" value="UniProtKB-KW"/>
</dbReference>
<dbReference type="GO" id="GO:0008296">
    <property type="term" value="F:3'-5'-DNA exonuclease activity"/>
    <property type="evidence" value="ECO:0007669"/>
    <property type="project" value="TreeGrafter"/>
</dbReference>
<accession>A0A2H1V8D0</accession>
<dbReference type="GO" id="GO:0003676">
    <property type="term" value="F:nucleic acid binding"/>
    <property type="evidence" value="ECO:0007669"/>
    <property type="project" value="InterPro"/>
</dbReference>
<keyword evidence="4" id="KW-0378">Hydrolase</keyword>
<evidence type="ECO:0000256" key="1">
    <source>
        <dbReference type="ARBA" id="ARBA00001946"/>
    </source>
</evidence>
<keyword evidence="6" id="KW-0460">Magnesium</keyword>
<keyword evidence="3" id="KW-0479">Metal-binding</keyword>
<evidence type="ECO:0000256" key="4">
    <source>
        <dbReference type="ARBA" id="ARBA00022801"/>
    </source>
</evidence>
<dbReference type="SUPFAM" id="SSF53098">
    <property type="entry name" value="Ribonuclease H-like"/>
    <property type="match status" value="1"/>
</dbReference>
<reference evidence="7" key="1">
    <citation type="submission" date="2016-07" db="EMBL/GenBank/DDBJ databases">
        <authorList>
            <person name="Bretaudeau A."/>
        </authorList>
    </citation>
    <scope>NUCLEOTIDE SEQUENCE</scope>
    <source>
        <strain evidence="7">Rice</strain>
        <tissue evidence="7">Whole body</tissue>
    </source>
</reference>
<keyword evidence="5" id="KW-0269">Exonuclease</keyword>
<evidence type="ECO:0000256" key="6">
    <source>
        <dbReference type="ARBA" id="ARBA00022842"/>
    </source>
</evidence>
<keyword evidence="2" id="KW-0540">Nuclease</keyword>